<dbReference type="AlphaFoldDB" id="A0A1F7I7H4"/>
<dbReference type="PANTHER" id="PTHR45947:SF3">
    <property type="entry name" value="SULFOQUINOVOSYL TRANSFERASE SQD2"/>
    <property type="match status" value="1"/>
</dbReference>
<dbReference type="PANTHER" id="PTHR45947">
    <property type="entry name" value="SULFOQUINOVOSYL TRANSFERASE SQD2"/>
    <property type="match status" value="1"/>
</dbReference>
<dbReference type="SUPFAM" id="SSF53756">
    <property type="entry name" value="UDP-Glycosyltransferase/glycogen phosphorylase"/>
    <property type="match status" value="1"/>
</dbReference>
<feature type="domain" description="Glycosyl transferase family 1" evidence="1">
    <location>
        <begin position="204"/>
        <end position="352"/>
    </location>
</feature>
<accession>A0A1F7I7H4</accession>
<dbReference type="InterPro" id="IPR050194">
    <property type="entry name" value="Glycosyltransferase_grp1"/>
</dbReference>
<reference evidence="2 3" key="1">
    <citation type="journal article" date="2016" name="Nat. Commun.">
        <title>Thousands of microbial genomes shed light on interconnected biogeochemical processes in an aquifer system.</title>
        <authorList>
            <person name="Anantharaman K."/>
            <person name="Brown C.T."/>
            <person name="Hug L.A."/>
            <person name="Sharon I."/>
            <person name="Castelle C.J."/>
            <person name="Probst A.J."/>
            <person name="Thomas B.C."/>
            <person name="Singh A."/>
            <person name="Wilkins M.J."/>
            <person name="Karaoz U."/>
            <person name="Brodie E.L."/>
            <person name="Williams K.H."/>
            <person name="Hubbard S.S."/>
            <person name="Banfield J.F."/>
        </authorList>
    </citation>
    <scope>NUCLEOTIDE SEQUENCE [LARGE SCALE GENOMIC DNA]</scope>
</reference>
<dbReference type="InterPro" id="IPR001296">
    <property type="entry name" value="Glyco_trans_1"/>
</dbReference>
<evidence type="ECO:0000259" key="1">
    <source>
        <dbReference type="Pfam" id="PF00534"/>
    </source>
</evidence>
<gene>
    <name evidence="2" type="ORF">A3A74_05095</name>
</gene>
<evidence type="ECO:0000313" key="3">
    <source>
        <dbReference type="Proteomes" id="UP000179270"/>
    </source>
</evidence>
<name>A0A1F7I7H4_9BACT</name>
<evidence type="ECO:0000313" key="2">
    <source>
        <dbReference type="EMBL" id="OGK39318.1"/>
    </source>
</evidence>
<dbReference type="STRING" id="1802055.A3A74_05095"/>
<organism evidence="2 3">
    <name type="scientific">Candidatus Roizmanbacteria bacterium RIFCSPLOWO2_01_FULL_35_13</name>
    <dbReference type="NCBI Taxonomy" id="1802055"/>
    <lineage>
        <taxon>Bacteria</taxon>
        <taxon>Candidatus Roizmaniibacteriota</taxon>
    </lineage>
</organism>
<proteinExistence type="predicted"/>
<dbReference type="GO" id="GO:0016757">
    <property type="term" value="F:glycosyltransferase activity"/>
    <property type="evidence" value="ECO:0007669"/>
    <property type="project" value="InterPro"/>
</dbReference>
<dbReference type="Gene3D" id="3.40.50.2000">
    <property type="entry name" value="Glycogen Phosphorylase B"/>
    <property type="match status" value="2"/>
</dbReference>
<protein>
    <recommendedName>
        <fullName evidence="1">Glycosyl transferase family 1 domain-containing protein</fullName>
    </recommendedName>
</protein>
<dbReference type="Proteomes" id="UP000179270">
    <property type="component" value="Unassembled WGS sequence"/>
</dbReference>
<comment type="caution">
    <text evidence="2">The sequence shown here is derived from an EMBL/GenBank/DDBJ whole genome shotgun (WGS) entry which is preliminary data.</text>
</comment>
<dbReference type="Pfam" id="PF00534">
    <property type="entry name" value="Glycos_transf_1"/>
    <property type="match status" value="1"/>
</dbReference>
<sequence length="376" mass="43680">MRVALVHDQLKEFGGAERVLVALKKIFPQSDVYTSFYNPEKLETHNIHFKGWKIFTSWADKIPLLKNIYSPFRFITPWIWESFNFSKYGLVISSSGSYMSKGIITRPETVHISYLHHQPRYLYNYETGSLHELQRYRLFRIYAALVNHCLRQWDYITSQRPDYFIANSEETKKRIEKFYRRDSSVIYPPVNIPNIKPGNKLTSQQGNYYLTVSRLARAKHIDLLIQAANKMKFNLKIVGTGRDENYLQSLKGETVEFLGNIPDPDLSGLYQNAKAFLYSANDEEFGIAPVEAMGYGLPVIAYASGGIKETVKNSINGYLFNKLNPSDLLVKIKQLESLSKENYLEMRKNARKESEKYSFENFKKQILEFTRSKMSS</sequence>
<dbReference type="EMBL" id="MGAF01000052">
    <property type="protein sequence ID" value="OGK39318.1"/>
    <property type="molecule type" value="Genomic_DNA"/>
</dbReference>